<evidence type="ECO:0000313" key="2">
    <source>
        <dbReference type="Proteomes" id="UP001387215"/>
    </source>
</evidence>
<gene>
    <name evidence="1" type="ORF">V2J18_19500</name>
</gene>
<proteinExistence type="predicted"/>
<dbReference type="Proteomes" id="UP001387215">
    <property type="component" value="Unassembled WGS sequence"/>
</dbReference>
<sequence>MGHRLPGLDRRSLRPLQRYLEKQVGRTWDEVYSDLYRPLDRRDRLRRDIERSLPDLVAATTVRRDRGVYALCSWYGLRPLAEIRQRLYVDPDSGRLLRNQPALDADAQRRRARNQRLLEQRVGWQPEFRTLGAMTQLHRIDGIWYEVRLAQVPSPAPRPATGARSRSMKQAFAYDMLLQQAVHRCNGARCSRYGRCDLYACEKRQLNHRELVEHRLKNDTAPEIYDAYFRCRPRRRPGKYRGPIRAGGRHKEH</sequence>
<comment type="caution">
    <text evidence="1">The sequence shown here is derived from an EMBL/GenBank/DDBJ whole genome shotgun (WGS) entry which is preliminary data.</text>
</comment>
<protein>
    <submittedName>
        <fullName evidence="1">Uncharacterized protein</fullName>
    </submittedName>
</protein>
<evidence type="ECO:0000313" key="1">
    <source>
        <dbReference type="EMBL" id="MEI2456845.1"/>
    </source>
</evidence>
<accession>A0ABU8D8K4</accession>
<dbReference type="RefSeq" id="WP_064747056.1">
    <property type="nucleotide sequence ID" value="NZ_JBANDL010000002.1"/>
</dbReference>
<organism evidence="1 2">
    <name type="scientific">Lysobacter firmicutimachus</name>
    <dbReference type="NCBI Taxonomy" id="1792846"/>
    <lineage>
        <taxon>Bacteria</taxon>
        <taxon>Pseudomonadati</taxon>
        <taxon>Pseudomonadota</taxon>
        <taxon>Gammaproteobacteria</taxon>
        <taxon>Lysobacterales</taxon>
        <taxon>Lysobacteraceae</taxon>
        <taxon>Lysobacter</taxon>
    </lineage>
</organism>
<keyword evidence="2" id="KW-1185">Reference proteome</keyword>
<reference evidence="1 2" key="1">
    <citation type="submission" date="2024-02" db="EMBL/GenBank/DDBJ databases">
        <title>Lysobacter Genome Sequencing and Mining.</title>
        <authorList>
            <person name="Bierman J."/>
            <person name="Walker M.C."/>
        </authorList>
    </citation>
    <scope>NUCLEOTIDE SEQUENCE [LARGE SCALE GENOMIC DNA]</scope>
    <source>
        <strain evidence="1 2">PB6250</strain>
    </source>
</reference>
<name>A0ABU8D8K4_9GAMM</name>
<dbReference type="EMBL" id="JBANDL010000002">
    <property type="protein sequence ID" value="MEI2456845.1"/>
    <property type="molecule type" value="Genomic_DNA"/>
</dbReference>